<evidence type="ECO:0000313" key="2">
    <source>
        <dbReference type="Proteomes" id="UP001174934"/>
    </source>
</evidence>
<dbReference type="AlphaFoldDB" id="A0AA39XJG8"/>
<comment type="caution">
    <text evidence="1">The sequence shown here is derived from an EMBL/GenBank/DDBJ whole genome shotgun (WGS) entry which is preliminary data.</text>
</comment>
<sequence length="155" mass="18172">MMIPLSSWLYFLLEGLRFGVCMNEEFYGHCFQDIWVQRVFAWTFFFLPFFPRYGVGEVGEVAKYQAWTRRAGHYRREIWNLGVCVFYVIGQCHNLLPLSLSVIYLLQFGRVGYTGQAAMGSITVNTSDYLRSRPDRAIDLLSSFSVFNLWNFWAN</sequence>
<name>A0AA39XJG8_9PEZI</name>
<dbReference type="EMBL" id="JAULSR010000001">
    <property type="protein sequence ID" value="KAK0635158.1"/>
    <property type="molecule type" value="Genomic_DNA"/>
</dbReference>
<keyword evidence="2" id="KW-1185">Reference proteome</keyword>
<evidence type="ECO:0000313" key="1">
    <source>
        <dbReference type="EMBL" id="KAK0635158.1"/>
    </source>
</evidence>
<accession>A0AA39XJG8</accession>
<protein>
    <submittedName>
        <fullName evidence="1">Uncharacterized protein</fullName>
    </submittedName>
</protein>
<dbReference type="Proteomes" id="UP001174934">
    <property type="component" value="Unassembled WGS sequence"/>
</dbReference>
<reference evidence="1" key="1">
    <citation type="submission" date="2023-06" db="EMBL/GenBank/DDBJ databases">
        <title>Genome-scale phylogeny and comparative genomics of the fungal order Sordariales.</title>
        <authorList>
            <consortium name="Lawrence Berkeley National Laboratory"/>
            <person name="Hensen N."/>
            <person name="Bonometti L."/>
            <person name="Westerberg I."/>
            <person name="Brannstrom I.O."/>
            <person name="Guillou S."/>
            <person name="Cros-Aarteil S."/>
            <person name="Calhoun S."/>
            <person name="Haridas S."/>
            <person name="Kuo A."/>
            <person name="Mondo S."/>
            <person name="Pangilinan J."/>
            <person name="Riley R."/>
            <person name="LaButti K."/>
            <person name="Andreopoulos B."/>
            <person name="Lipzen A."/>
            <person name="Chen C."/>
            <person name="Yanf M."/>
            <person name="Daum C."/>
            <person name="Ng V."/>
            <person name="Clum A."/>
            <person name="Steindorff A."/>
            <person name="Ohm R."/>
            <person name="Martin F."/>
            <person name="Silar P."/>
            <person name="Natvig D."/>
            <person name="Lalanne C."/>
            <person name="Gautier V."/>
            <person name="Ament-velasquez S.L."/>
            <person name="Kruys A."/>
            <person name="Hutchinson M.I."/>
            <person name="Powell A.J."/>
            <person name="Barry K."/>
            <person name="Miller A.N."/>
            <person name="Grigoriev I.V."/>
            <person name="Debuchy R."/>
            <person name="Gladieux P."/>
            <person name="Thoren M.H."/>
            <person name="Johannesson H."/>
        </authorList>
    </citation>
    <scope>NUCLEOTIDE SEQUENCE</scope>
    <source>
        <strain evidence="1">SMH3391-2</strain>
    </source>
</reference>
<gene>
    <name evidence="1" type="ORF">B0T17DRAFT_32688</name>
</gene>
<proteinExistence type="predicted"/>
<organism evidence="1 2">
    <name type="scientific">Bombardia bombarda</name>
    <dbReference type="NCBI Taxonomy" id="252184"/>
    <lineage>
        <taxon>Eukaryota</taxon>
        <taxon>Fungi</taxon>
        <taxon>Dikarya</taxon>
        <taxon>Ascomycota</taxon>
        <taxon>Pezizomycotina</taxon>
        <taxon>Sordariomycetes</taxon>
        <taxon>Sordariomycetidae</taxon>
        <taxon>Sordariales</taxon>
        <taxon>Lasiosphaeriaceae</taxon>
        <taxon>Bombardia</taxon>
    </lineage>
</organism>